<dbReference type="OrthoDB" id="5863694at2759"/>
<dbReference type="Proteomes" id="UP000277928">
    <property type="component" value="Unassembled WGS sequence"/>
</dbReference>
<proteinExistence type="predicted"/>
<keyword evidence="1" id="KW-0175">Coiled coil</keyword>
<feature type="coiled-coil region" evidence="1">
    <location>
        <begin position="390"/>
        <end position="424"/>
    </location>
</feature>
<protein>
    <submittedName>
        <fullName evidence="3">Uncharacterized protein</fullName>
    </submittedName>
</protein>
<accession>A0A3P6UKI5</accession>
<dbReference type="STRING" id="42156.A0A3P6UKI5"/>
<dbReference type="AlphaFoldDB" id="A0A3P6UKI5"/>
<feature type="coiled-coil region" evidence="1">
    <location>
        <begin position="204"/>
        <end position="357"/>
    </location>
</feature>
<feature type="region of interest" description="Disordered" evidence="2">
    <location>
        <begin position="519"/>
        <end position="560"/>
    </location>
</feature>
<keyword evidence="4" id="KW-1185">Reference proteome</keyword>
<name>A0A3P6UKI5_LITSI</name>
<dbReference type="EMBL" id="UYRX01000251">
    <property type="protein sequence ID" value="VDK78594.1"/>
    <property type="molecule type" value="Genomic_DNA"/>
</dbReference>
<evidence type="ECO:0000256" key="1">
    <source>
        <dbReference type="SAM" id="Coils"/>
    </source>
</evidence>
<evidence type="ECO:0000256" key="2">
    <source>
        <dbReference type="SAM" id="MobiDB-lite"/>
    </source>
</evidence>
<gene>
    <name evidence="3" type="ORF">NLS_LOCUS4135</name>
</gene>
<evidence type="ECO:0000313" key="4">
    <source>
        <dbReference type="Proteomes" id="UP000277928"/>
    </source>
</evidence>
<sequence length="560" mass="64603">MNNLIVKAKQKFRMIAPYLPDVAKTTSEIFRIIIISDFCSPIPAIHHQLRKKKMFAFSAQKLHVNQNCQLRQILEAPEEDVDLSNLQQQYILNDIQTQCERIEHIKQRLMEYQAILQRLRLLRSAKNATGCQPKHSTAIEGNTNEQASPTVQHYFAPLNGEQNTSSQQLLQQQVHVQREHQSGNMGNIDGSVLQMNETSMHLRKQRSNKKSHRLRRAVKNALREKRIVDEKLRETLKKNEAEVKYSAKLKRDVAVLKSKIHQLNLKLKQKERLCNDSKIRLAIHGETASLACRQIHNANKRCAELIEENKQLHVKYTASCLEVNNFRLFHVKFEAELDRVKAENKKHNDEVHKLKEVMDAEMTSLVQVLEENHNLLTQKTEIVNWLICENLKNKKRVEELEELKRNLEEEIRSTNAVLQAQHQELQVYEANQKIHEKNLLQSNQQQLTANAAEQITDQFQQASQINSIYHVVGCHNRMTYMLERIDPIPNNPNVPLTQTMLAEGINQNFVFPNMPPSMNNEAEVAGPSNQINNGHGQNEQCGRNGQSDASDTEEINVQIC</sequence>
<feature type="compositionally biased region" description="Polar residues" evidence="2">
    <location>
        <begin position="527"/>
        <end position="549"/>
    </location>
</feature>
<evidence type="ECO:0000313" key="3">
    <source>
        <dbReference type="EMBL" id="VDK78594.1"/>
    </source>
</evidence>
<organism evidence="3 4">
    <name type="scientific">Litomosoides sigmodontis</name>
    <name type="common">Filarial nematode worm</name>
    <dbReference type="NCBI Taxonomy" id="42156"/>
    <lineage>
        <taxon>Eukaryota</taxon>
        <taxon>Metazoa</taxon>
        <taxon>Ecdysozoa</taxon>
        <taxon>Nematoda</taxon>
        <taxon>Chromadorea</taxon>
        <taxon>Rhabditida</taxon>
        <taxon>Spirurina</taxon>
        <taxon>Spiruromorpha</taxon>
        <taxon>Filarioidea</taxon>
        <taxon>Onchocercidae</taxon>
        <taxon>Litomosoides</taxon>
    </lineage>
</organism>
<reference evidence="3 4" key="1">
    <citation type="submission" date="2018-08" db="EMBL/GenBank/DDBJ databases">
        <authorList>
            <person name="Laetsch R D."/>
            <person name="Stevens L."/>
            <person name="Kumar S."/>
            <person name="Blaxter L. M."/>
        </authorList>
    </citation>
    <scope>NUCLEOTIDE SEQUENCE [LARGE SCALE GENOMIC DNA]</scope>
</reference>